<dbReference type="EMBL" id="CAJHOF010000009">
    <property type="protein sequence ID" value="CAD7288824.1"/>
    <property type="molecule type" value="Genomic_DNA"/>
</dbReference>
<sequence>MMDEILKNIQKIAIVGLSPDESKASNMVAKYLLHNGYDIYPVYPKYDEILGCKSYKNLSDIKDKIDICVMFRKGEYANDLIHEVIKCAIPTLWLQLGITNQNAKQIAADNAINFIQDKCIKIELQRLKNDTFK</sequence>
<protein>
    <recommendedName>
        <fullName evidence="1">CoA-binding domain-containing protein</fullName>
    </recommendedName>
</protein>
<organism evidence="2 3">
    <name type="scientific">Campylobacter majalis</name>
    <dbReference type="NCBI Taxonomy" id="2790656"/>
    <lineage>
        <taxon>Bacteria</taxon>
        <taxon>Pseudomonadati</taxon>
        <taxon>Campylobacterota</taxon>
        <taxon>Epsilonproteobacteria</taxon>
        <taxon>Campylobacterales</taxon>
        <taxon>Campylobacteraceae</taxon>
        <taxon>Campylobacter</taxon>
    </lineage>
</organism>
<evidence type="ECO:0000313" key="3">
    <source>
        <dbReference type="Proteomes" id="UP000789803"/>
    </source>
</evidence>
<dbReference type="PANTHER" id="PTHR33303">
    <property type="entry name" value="CYTOPLASMIC PROTEIN-RELATED"/>
    <property type="match status" value="1"/>
</dbReference>
<gene>
    <name evidence="2" type="primary">yccU</name>
    <name evidence="2" type="ORF">LMG7974_01171</name>
</gene>
<feature type="domain" description="CoA-binding" evidence="1">
    <location>
        <begin position="6"/>
        <end position="98"/>
    </location>
</feature>
<proteinExistence type="predicted"/>
<dbReference type="SMART" id="SM00881">
    <property type="entry name" value="CoA_binding"/>
    <property type="match status" value="1"/>
</dbReference>
<dbReference type="Pfam" id="PF13380">
    <property type="entry name" value="CoA_binding_2"/>
    <property type="match status" value="1"/>
</dbReference>
<dbReference type="PANTHER" id="PTHR33303:SF2">
    <property type="entry name" value="COA-BINDING DOMAIN-CONTAINING PROTEIN"/>
    <property type="match status" value="1"/>
</dbReference>
<keyword evidence="3" id="KW-1185">Reference proteome</keyword>
<accession>A0ABN7KAE5</accession>
<evidence type="ECO:0000259" key="1">
    <source>
        <dbReference type="SMART" id="SM00881"/>
    </source>
</evidence>
<dbReference type="SUPFAM" id="SSF51735">
    <property type="entry name" value="NAD(P)-binding Rossmann-fold domains"/>
    <property type="match status" value="1"/>
</dbReference>
<reference evidence="2 3" key="1">
    <citation type="submission" date="2020-11" db="EMBL/GenBank/DDBJ databases">
        <authorList>
            <person name="Peeters C."/>
        </authorList>
    </citation>
    <scope>NUCLEOTIDE SEQUENCE [LARGE SCALE GENOMIC DNA]</scope>
    <source>
        <strain evidence="2 3">LMG 7974</strain>
    </source>
</reference>
<dbReference type="InterPro" id="IPR003781">
    <property type="entry name" value="CoA-bd"/>
</dbReference>
<dbReference type="Proteomes" id="UP000789803">
    <property type="component" value="Unassembled WGS sequence"/>
</dbReference>
<name>A0ABN7KAE5_9BACT</name>
<dbReference type="InterPro" id="IPR036291">
    <property type="entry name" value="NAD(P)-bd_dom_sf"/>
</dbReference>
<evidence type="ECO:0000313" key="2">
    <source>
        <dbReference type="EMBL" id="CAD7288824.1"/>
    </source>
</evidence>
<dbReference type="Gene3D" id="3.40.50.720">
    <property type="entry name" value="NAD(P)-binding Rossmann-like Domain"/>
    <property type="match status" value="1"/>
</dbReference>
<comment type="caution">
    <text evidence="2">The sequence shown here is derived from an EMBL/GenBank/DDBJ whole genome shotgun (WGS) entry which is preliminary data.</text>
</comment>